<accession>A0A895XN18</accession>
<sequence length="143" mass="15239">MKTGDDVLLLEVPSGSEYMSVLPTATAGVATRLGFGLADIEDLRAAVNAAATLLLESSSAIGTTLRCRLEVSATDLMISIEMPGRRELPSSSAYQWQVLQALAGDVSTAISETETHIQLRQPRPPTEADMDTHPHQAAGPFVY</sequence>
<dbReference type="Proteomes" id="UP000662939">
    <property type="component" value="Chromosome"/>
</dbReference>
<keyword evidence="3" id="KW-1185">Reference proteome</keyword>
<dbReference type="AlphaFoldDB" id="A0A895XN18"/>
<organism evidence="2 3">
    <name type="scientific">Natronoglycomyces albus</name>
    <dbReference type="NCBI Taxonomy" id="2811108"/>
    <lineage>
        <taxon>Bacteria</taxon>
        <taxon>Bacillati</taxon>
        <taxon>Actinomycetota</taxon>
        <taxon>Actinomycetes</taxon>
        <taxon>Glycomycetales</taxon>
        <taxon>Glycomycetaceae</taxon>
        <taxon>Natronoglycomyces</taxon>
    </lineage>
</organism>
<gene>
    <name evidence="2" type="ORF">JQS30_11620</name>
</gene>
<evidence type="ECO:0000313" key="2">
    <source>
        <dbReference type="EMBL" id="QSB04435.1"/>
    </source>
</evidence>
<evidence type="ECO:0008006" key="4">
    <source>
        <dbReference type="Google" id="ProtNLM"/>
    </source>
</evidence>
<dbReference type="KEGG" id="nav:JQS30_11620"/>
<proteinExistence type="predicted"/>
<evidence type="ECO:0000256" key="1">
    <source>
        <dbReference type="SAM" id="MobiDB-lite"/>
    </source>
</evidence>
<feature type="region of interest" description="Disordered" evidence="1">
    <location>
        <begin position="113"/>
        <end position="143"/>
    </location>
</feature>
<dbReference type="RefSeq" id="WP_213170432.1">
    <property type="nucleotide sequence ID" value="NZ_CP070496.1"/>
</dbReference>
<name>A0A895XN18_9ACTN</name>
<dbReference type="EMBL" id="CP070496">
    <property type="protein sequence ID" value="QSB04435.1"/>
    <property type="molecule type" value="Genomic_DNA"/>
</dbReference>
<protein>
    <recommendedName>
        <fullName evidence="4">Anti-sigma regulatory factor</fullName>
    </recommendedName>
</protein>
<evidence type="ECO:0000313" key="3">
    <source>
        <dbReference type="Proteomes" id="UP000662939"/>
    </source>
</evidence>
<reference evidence="2" key="1">
    <citation type="submission" date="2021-02" db="EMBL/GenBank/DDBJ databases">
        <title>Natronoglycomyces albus gen. nov., sp. nov, a haloalkaliphilic actinobacterium from a soda solonchak soil.</title>
        <authorList>
            <person name="Sorokin D.Y."/>
            <person name="Khijniak T.V."/>
            <person name="Zakharycheva A.P."/>
            <person name="Boueva O.V."/>
            <person name="Ariskina E.V."/>
            <person name="Hahnke R.L."/>
            <person name="Bunk B."/>
            <person name="Sproer C."/>
            <person name="Schumann P."/>
            <person name="Evtushenko L.I."/>
            <person name="Kublanov I.V."/>
        </authorList>
    </citation>
    <scope>NUCLEOTIDE SEQUENCE</scope>
    <source>
        <strain evidence="2">DSM 106290</strain>
    </source>
</reference>